<dbReference type="AlphaFoldDB" id="A0A1J7HY90"/>
<evidence type="ECO:0000259" key="5">
    <source>
        <dbReference type="SMART" id="SM00835"/>
    </source>
</evidence>
<keyword evidence="4" id="KW-1015">Disulfide bond</keyword>
<comment type="similarity">
    <text evidence="1">Belongs to the 11S seed storage protein (globulins) family.</text>
</comment>
<dbReference type="STRING" id="3871.A0A1J7HY90"/>
<dbReference type="InterPro" id="IPR011051">
    <property type="entry name" value="RmlC_Cupin_sf"/>
</dbReference>
<evidence type="ECO:0000256" key="4">
    <source>
        <dbReference type="ARBA" id="ARBA00023157"/>
    </source>
</evidence>
<dbReference type="EMBL" id="CM007361">
    <property type="protein sequence ID" value="OIW17916.1"/>
    <property type="molecule type" value="Genomic_DNA"/>
</dbReference>
<dbReference type="PANTHER" id="PTHR31189">
    <property type="entry name" value="OS03G0336100 PROTEIN-RELATED"/>
    <property type="match status" value="1"/>
</dbReference>
<dbReference type="CDD" id="cd02242">
    <property type="entry name" value="cupin_11S_legumin_N"/>
    <property type="match status" value="1"/>
</dbReference>
<dbReference type="InterPro" id="IPR006045">
    <property type="entry name" value="Cupin_1"/>
</dbReference>
<dbReference type="Pfam" id="PF00190">
    <property type="entry name" value="Cupin_1"/>
    <property type="match status" value="2"/>
</dbReference>
<dbReference type="CDD" id="cd02243">
    <property type="entry name" value="cupin_11S_legumin_C"/>
    <property type="match status" value="1"/>
</dbReference>
<dbReference type="PANTHER" id="PTHR31189:SF45">
    <property type="entry name" value="OS09G0552500 PROTEIN"/>
    <property type="match status" value="1"/>
</dbReference>
<dbReference type="OMA" id="RAMMGEM"/>
<keyword evidence="2" id="KW-0758">Storage protein</keyword>
<evidence type="ECO:0000256" key="2">
    <source>
        <dbReference type="ARBA" id="ARBA00022761"/>
    </source>
</evidence>
<protein>
    <recommendedName>
        <fullName evidence="5">Cupin type-1 domain-containing protein</fullName>
    </recommendedName>
</protein>
<keyword evidence="3" id="KW-0708">Seed storage protein</keyword>
<accession>A0A1J7HY90</accession>
<dbReference type="GO" id="GO:0045735">
    <property type="term" value="F:nutrient reservoir activity"/>
    <property type="evidence" value="ECO:0007669"/>
    <property type="project" value="UniProtKB-KW"/>
</dbReference>
<dbReference type="Proteomes" id="UP000188354">
    <property type="component" value="Chromosome LG01"/>
</dbReference>
<feature type="domain" description="Cupin type-1" evidence="5">
    <location>
        <begin position="3"/>
        <end position="159"/>
    </location>
</feature>
<organism evidence="6 7">
    <name type="scientific">Lupinus angustifolius</name>
    <name type="common">Narrow-leaved blue lupine</name>
    <dbReference type="NCBI Taxonomy" id="3871"/>
    <lineage>
        <taxon>Eukaryota</taxon>
        <taxon>Viridiplantae</taxon>
        <taxon>Streptophyta</taxon>
        <taxon>Embryophyta</taxon>
        <taxon>Tracheophyta</taxon>
        <taxon>Spermatophyta</taxon>
        <taxon>Magnoliopsida</taxon>
        <taxon>eudicotyledons</taxon>
        <taxon>Gunneridae</taxon>
        <taxon>Pentapetalae</taxon>
        <taxon>rosids</taxon>
        <taxon>fabids</taxon>
        <taxon>Fabales</taxon>
        <taxon>Fabaceae</taxon>
        <taxon>Papilionoideae</taxon>
        <taxon>50 kb inversion clade</taxon>
        <taxon>genistoids sensu lato</taxon>
        <taxon>core genistoids</taxon>
        <taxon>Genisteae</taxon>
        <taxon>Lupinus</taxon>
    </lineage>
</organism>
<dbReference type="InterPro" id="IPR050253">
    <property type="entry name" value="Seed_Storage-Functional"/>
</dbReference>
<evidence type="ECO:0000256" key="3">
    <source>
        <dbReference type="ARBA" id="ARBA00023129"/>
    </source>
</evidence>
<evidence type="ECO:0000313" key="7">
    <source>
        <dbReference type="Proteomes" id="UP000188354"/>
    </source>
</evidence>
<dbReference type="Gene3D" id="2.60.120.10">
    <property type="entry name" value="Jelly Rolls"/>
    <property type="match status" value="2"/>
</dbReference>
<proteinExistence type="inferred from homology"/>
<evidence type="ECO:0000313" key="6">
    <source>
        <dbReference type="EMBL" id="OIW17916.1"/>
    </source>
</evidence>
<dbReference type="PRINTS" id="PR00439">
    <property type="entry name" value="11SGLOBULIN"/>
</dbReference>
<evidence type="ECO:0000256" key="1">
    <source>
        <dbReference type="ARBA" id="ARBA00007178"/>
    </source>
</evidence>
<dbReference type="Gramene" id="OIW17916">
    <property type="protein sequence ID" value="OIW17916"/>
    <property type="gene ID" value="TanjilG_30534"/>
</dbReference>
<dbReference type="SUPFAM" id="SSF51182">
    <property type="entry name" value="RmlC-like cupins"/>
    <property type="match status" value="1"/>
</dbReference>
<dbReference type="OrthoDB" id="735591at2759"/>
<dbReference type="InterPro" id="IPR006044">
    <property type="entry name" value="11S_seedstore_pln"/>
</dbReference>
<dbReference type="InterPro" id="IPR014710">
    <property type="entry name" value="RmlC-like_jellyroll"/>
</dbReference>
<sequence length="355" mass="38043">MGLDLTPKTSQTLFEGEGGGYYTWTSSEVPLLAKFNVGAGRLVLHPQGFALPHYGDAAKLGYVVEGTGGIAGLVLPSTRKEVIVKLEKGDVIPVPIGSVSWWFNEGDSDLVIIFLGETSKALIPGQFSYFFLTGIQGLVGNFSPELTSKIYNLNKDEINKLTKSQTGVLIIKLEKNQTIPKPHNKGFVFNIDSSHPDTVVKNGGLVKTLAEKGFPFIGEVGLSLIRVKLEPGAIRAPSYLASPVVQLIYIARGSGKIEIVGLNGELVLDTQIEAGQLIVVPQFYVAAQIAGVAGLESYTIVTTTKPLFEELGGKESIWGGISPTVLQAALNVDSEFQKLFVSNTKETTNIIPPTV</sequence>
<dbReference type="KEGG" id="lang:109361011"/>
<dbReference type="SMART" id="SM00835">
    <property type="entry name" value="Cupin_1"/>
    <property type="match status" value="2"/>
</dbReference>
<keyword evidence="7" id="KW-1185">Reference proteome</keyword>
<name>A0A1J7HY90_LUPAN</name>
<reference evidence="6 7" key="1">
    <citation type="journal article" date="2017" name="Plant Biotechnol. J.">
        <title>A comprehensive draft genome sequence for lupin (Lupinus angustifolius), an emerging health food: insights into plant-microbe interactions and legume evolution.</title>
        <authorList>
            <person name="Hane J.K."/>
            <person name="Ming Y."/>
            <person name="Kamphuis L.G."/>
            <person name="Nelson M.N."/>
            <person name="Garg G."/>
            <person name="Atkins C.A."/>
            <person name="Bayer P.E."/>
            <person name="Bravo A."/>
            <person name="Bringans S."/>
            <person name="Cannon S."/>
            <person name="Edwards D."/>
            <person name="Foley R."/>
            <person name="Gao L.L."/>
            <person name="Harrison M.J."/>
            <person name="Huang W."/>
            <person name="Hurgobin B."/>
            <person name="Li S."/>
            <person name="Liu C.W."/>
            <person name="McGrath A."/>
            <person name="Morahan G."/>
            <person name="Murray J."/>
            <person name="Weller J."/>
            <person name="Jian J."/>
            <person name="Singh K.B."/>
        </authorList>
    </citation>
    <scope>NUCLEOTIDE SEQUENCE [LARGE SCALE GENOMIC DNA]</scope>
    <source>
        <strain evidence="7">cv. Tanjil</strain>
        <tissue evidence="6">Whole plant</tissue>
    </source>
</reference>
<gene>
    <name evidence="6" type="ORF">TanjilG_30534</name>
</gene>
<feature type="domain" description="Cupin type-1" evidence="5">
    <location>
        <begin position="189"/>
        <end position="338"/>
    </location>
</feature>